<evidence type="ECO:0008006" key="3">
    <source>
        <dbReference type="Google" id="ProtNLM"/>
    </source>
</evidence>
<gene>
    <name evidence="1" type="ORF">UR67_C0003G0092</name>
</gene>
<sequence length="219" mass="25929">MDKLKYQNIVISSLPGSGRSTLARLLHKKLSDWNLFSGGGFMREYAIEKGLFKGDSLLHHSAATYGEDFDRKVDMGMREWLVKKEKMIIESWLCGFLAQNVPNTLKILLVCKNSLRIDRVANRDNVRVREAKKNLKERMNINVQKWTQMYHKEWNDWVVKKKLIDSKEEINFWDERLYDLVIDTYMYSKEETFNLAYEALSKGITNKYQVSDEWKEDNK</sequence>
<evidence type="ECO:0000313" key="1">
    <source>
        <dbReference type="EMBL" id="KKP69814.1"/>
    </source>
</evidence>
<organism evidence="1 2">
    <name type="scientific">candidate division CPR3 bacterium GW2011_GWF2_35_18</name>
    <dbReference type="NCBI Taxonomy" id="1618350"/>
    <lineage>
        <taxon>Bacteria</taxon>
        <taxon>Bacteria division CPR3</taxon>
    </lineage>
</organism>
<protein>
    <recommendedName>
        <fullName evidence="3">Cytidylate kinase</fullName>
    </recommendedName>
</protein>
<dbReference type="SUPFAM" id="SSF52540">
    <property type="entry name" value="P-loop containing nucleoside triphosphate hydrolases"/>
    <property type="match status" value="1"/>
</dbReference>
<dbReference type="Gene3D" id="3.40.50.300">
    <property type="entry name" value="P-loop containing nucleotide triphosphate hydrolases"/>
    <property type="match status" value="1"/>
</dbReference>
<comment type="caution">
    <text evidence="1">The sequence shown here is derived from an EMBL/GenBank/DDBJ whole genome shotgun (WGS) entry which is preliminary data.</text>
</comment>
<name>A0A0G0BJY9_UNCC3</name>
<dbReference type="Pfam" id="PF13238">
    <property type="entry name" value="AAA_18"/>
    <property type="match status" value="1"/>
</dbReference>
<dbReference type="AlphaFoldDB" id="A0A0G0BJY9"/>
<evidence type="ECO:0000313" key="2">
    <source>
        <dbReference type="Proteomes" id="UP000034581"/>
    </source>
</evidence>
<accession>A0A0G0BJY9</accession>
<dbReference type="STRING" id="1618350.UR67_C0003G0092"/>
<dbReference type="InterPro" id="IPR027417">
    <property type="entry name" value="P-loop_NTPase"/>
</dbReference>
<reference evidence="1 2" key="1">
    <citation type="journal article" date="2015" name="Nature">
        <title>rRNA introns, odd ribosomes, and small enigmatic genomes across a large radiation of phyla.</title>
        <authorList>
            <person name="Brown C.T."/>
            <person name="Hug L.A."/>
            <person name="Thomas B.C."/>
            <person name="Sharon I."/>
            <person name="Castelle C.J."/>
            <person name="Singh A."/>
            <person name="Wilkins M.J."/>
            <person name="Williams K.H."/>
            <person name="Banfield J.F."/>
        </authorList>
    </citation>
    <scope>NUCLEOTIDE SEQUENCE [LARGE SCALE GENOMIC DNA]</scope>
</reference>
<dbReference type="EMBL" id="LBQB01000003">
    <property type="protein sequence ID" value="KKP69814.1"/>
    <property type="molecule type" value="Genomic_DNA"/>
</dbReference>
<dbReference type="Proteomes" id="UP000034581">
    <property type="component" value="Unassembled WGS sequence"/>
</dbReference>
<proteinExistence type="predicted"/>